<organism evidence="4 5">
    <name type="scientific">Cadophora malorum</name>
    <dbReference type="NCBI Taxonomy" id="108018"/>
    <lineage>
        <taxon>Eukaryota</taxon>
        <taxon>Fungi</taxon>
        <taxon>Dikarya</taxon>
        <taxon>Ascomycota</taxon>
        <taxon>Pezizomycotina</taxon>
        <taxon>Leotiomycetes</taxon>
        <taxon>Helotiales</taxon>
        <taxon>Ploettnerulaceae</taxon>
        <taxon>Cadophora</taxon>
    </lineage>
</organism>
<name>A0A8H7TIA5_9HELO</name>
<proteinExistence type="inferred from homology"/>
<keyword evidence="1" id="KW-0560">Oxidoreductase</keyword>
<reference evidence="4" key="1">
    <citation type="submission" date="2021-02" db="EMBL/GenBank/DDBJ databases">
        <title>Genome sequence Cadophora malorum strain M34.</title>
        <authorList>
            <person name="Stefanovic E."/>
            <person name="Vu D."/>
            <person name="Scully C."/>
            <person name="Dijksterhuis J."/>
            <person name="Roader J."/>
            <person name="Houbraken J."/>
        </authorList>
    </citation>
    <scope>NUCLEOTIDE SEQUENCE</scope>
    <source>
        <strain evidence="4">M34</strain>
    </source>
</reference>
<evidence type="ECO:0000259" key="3">
    <source>
        <dbReference type="Pfam" id="PF01370"/>
    </source>
</evidence>
<dbReference type="Pfam" id="PF01370">
    <property type="entry name" value="Epimerase"/>
    <property type="match status" value="1"/>
</dbReference>
<accession>A0A8H7TIA5</accession>
<dbReference type="OrthoDB" id="2735536at2759"/>
<gene>
    <name evidence="4" type="ORF">IFR04_007175</name>
</gene>
<comment type="similarity">
    <text evidence="2">Belongs to the NAD(P)-dependent epimerase/dehydratase family. Dihydroflavonol-4-reductase subfamily.</text>
</comment>
<dbReference type="InterPro" id="IPR001509">
    <property type="entry name" value="Epimerase_deHydtase"/>
</dbReference>
<keyword evidence="5" id="KW-1185">Reference proteome</keyword>
<evidence type="ECO:0000313" key="4">
    <source>
        <dbReference type="EMBL" id="KAG4419675.1"/>
    </source>
</evidence>
<dbReference type="SUPFAM" id="SSF51735">
    <property type="entry name" value="NAD(P)-binding Rossmann-fold domains"/>
    <property type="match status" value="1"/>
</dbReference>
<dbReference type="Proteomes" id="UP000664132">
    <property type="component" value="Unassembled WGS sequence"/>
</dbReference>
<dbReference type="PANTHER" id="PTHR10366:SF579">
    <property type="entry name" value="3-BETA HYDROXYSTEROID DEHYDROGENASE_ISOMERASE FAMILY PROTEIN (AFU_ORTHOLOGUE AFUA_3G02250)"/>
    <property type="match status" value="1"/>
</dbReference>
<evidence type="ECO:0000256" key="1">
    <source>
        <dbReference type="ARBA" id="ARBA00023002"/>
    </source>
</evidence>
<feature type="domain" description="NAD-dependent epimerase/dehydratase" evidence="3">
    <location>
        <begin position="6"/>
        <end position="261"/>
    </location>
</feature>
<dbReference type="EMBL" id="JAFJYH010000100">
    <property type="protein sequence ID" value="KAG4419675.1"/>
    <property type="molecule type" value="Genomic_DNA"/>
</dbReference>
<dbReference type="PANTHER" id="PTHR10366">
    <property type="entry name" value="NAD DEPENDENT EPIMERASE/DEHYDRATASE"/>
    <property type="match status" value="1"/>
</dbReference>
<dbReference type="GO" id="GO:0016616">
    <property type="term" value="F:oxidoreductase activity, acting on the CH-OH group of donors, NAD or NADP as acceptor"/>
    <property type="evidence" value="ECO:0007669"/>
    <property type="project" value="TreeGrafter"/>
</dbReference>
<dbReference type="Gene3D" id="3.40.50.720">
    <property type="entry name" value="NAD(P)-binding Rossmann-like Domain"/>
    <property type="match status" value="1"/>
</dbReference>
<dbReference type="InterPro" id="IPR036291">
    <property type="entry name" value="NAD(P)-bd_dom_sf"/>
</dbReference>
<comment type="caution">
    <text evidence="4">The sequence shown here is derived from an EMBL/GenBank/DDBJ whole genome shotgun (WGS) entry which is preliminary data.</text>
</comment>
<evidence type="ECO:0000313" key="5">
    <source>
        <dbReference type="Proteomes" id="UP000664132"/>
    </source>
</evidence>
<dbReference type="AlphaFoldDB" id="A0A8H7TIA5"/>
<protein>
    <recommendedName>
        <fullName evidence="3">NAD-dependent epimerase/dehydratase domain-containing protein</fullName>
    </recommendedName>
</protein>
<sequence>MPPSYVLVTGATGFIGAHVVDVLLSRGVKVRGATRSVNKGEAMMKARPQFASQLDFVQIEDFEKSGVFEEAVKDVDAVIHVASPFTYDTKDNEKELILPAINGVRSILEAATDSNVQRIVITSSFAAVMDINRKAPPYFTYTAEDWNPLTYEESIDPSTSAVVAYRGSKKFAELEAWNYIKEKKASFDIVTLCPPMTFGPVVHPVDGVEKLNESNKMLWNVASGAPLPVARVPFWVDVRDLAKAHVEALFRSDAGNKRFVVASAEHFSYALAADIIKESFPGRKEGISAEVQTVDDSHGLDGVTATKSLGIKYRPFRQTVVDLISQAVKMEGGVKV</sequence>
<dbReference type="InterPro" id="IPR050425">
    <property type="entry name" value="NAD(P)_dehydrat-like"/>
</dbReference>
<dbReference type="CDD" id="cd05227">
    <property type="entry name" value="AR_SDR_e"/>
    <property type="match status" value="1"/>
</dbReference>
<evidence type="ECO:0000256" key="2">
    <source>
        <dbReference type="ARBA" id="ARBA00023445"/>
    </source>
</evidence>